<sequence>MPQIAFAGTFAASLAPQVRQRLGAGYDIVVDDEAGIVAHLPGVDMLVTLAFNRAMGAAASRLKLVQVPGAGLDRIDRSALPAATWLANAYGHDTGIAEYIIGAMLATQRSFGRLDARLRTGAWDSQWATDAPPPPPWPELAGKTLCILGYGHIGQALARRARAFDMDVRALRRDVSGGADETLSFLGGPQSLPELLACADYLAVTLSLNQETRGLLGAPELALMKPSSILINVARAEIIDEDALYRALAEGRIAGAALDVWWRYPAGAGPTLPSRQPFHTLPNVLMTPHVSGWTEGMLDARAAIIAENIQRVARGERPVNLIAPQAA</sequence>
<dbReference type="Pfam" id="PF00389">
    <property type="entry name" value="2-Hacid_dh"/>
    <property type="match status" value="1"/>
</dbReference>
<dbReference type="EMBL" id="VDUZ01000003">
    <property type="protein sequence ID" value="TXL81605.1"/>
    <property type="molecule type" value="Genomic_DNA"/>
</dbReference>
<evidence type="ECO:0000259" key="5">
    <source>
        <dbReference type="Pfam" id="PF02826"/>
    </source>
</evidence>
<dbReference type="AlphaFoldDB" id="A0A5C8PUC0"/>
<dbReference type="GO" id="GO:0051287">
    <property type="term" value="F:NAD binding"/>
    <property type="evidence" value="ECO:0007669"/>
    <property type="project" value="InterPro"/>
</dbReference>
<keyword evidence="2" id="KW-0520">NAD</keyword>
<dbReference type="CDD" id="cd12165">
    <property type="entry name" value="2-Hacid_dh_6"/>
    <property type="match status" value="1"/>
</dbReference>
<evidence type="ECO:0008006" key="8">
    <source>
        <dbReference type="Google" id="ProtNLM"/>
    </source>
</evidence>
<dbReference type="PANTHER" id="PTHR43333">
    <property type="entry name" value="2-HACID_DH_C DOMAIN-CONTAINING PROTEIN"/>
    <property type="match status" value="1"/>
</dbReference>
<dbReference type="Gene3D" id="3.40.50.720">
    <property type="entry name" value="NAD(P)-binding Rossmann-like Domain"/>
    <property type="match status" value="2"/>
</dbReference>
<dbReference type="RefSeq" id="WP_147845514.1">
    <property type="nucleotide sequence ID" value="NZ_VDUZ01000003.1"/>
</dbReference>
<comment type="similarity">
    <text evidence="3">Belongs to the D-isomer specific 2-hydroxyacid dehydrogenase family.</text>
</comment>
<dbReference type="Proteomes" id="UP000321638">
    <property type="component" value="Unassembled WGS sequence"/>
</dbReference>
<dbReference type="OrthoDB" id="9793626at2"/>
<protein>
    <recommendedName>
        <fullName evidence="8">Phosphoglycerate dehydrogenase</fullName>
    </recommendedName>
</protein>
<keyword evidence="7" id="KW-1185">Reference proteome</keyword>
<evidence type="ECO:0000256" key="3">
    <source>
        <dbReference type="RuleBase" id="RU003719"/>
    </source>
</evidence>
<organism evidence="6 7">
    <name type="scientific">Vineibacter terrae</name>
    <dbReference type="NCBI Taxonomy" id="2586908"/>
    <lineage>
        <taxon>Bacteria</taxon>
        <taxon>Pseudomonadati</taxon>
        <taxon>Pseudomonadota</taxon>
        <taxon>Alphaproteobacteria</taxon>
        <taxon>Hyphomicrobiales</taxon>
        <taxon>Vineibacter</taxon>
    </lineage>
</organism>
<name>A0A5C8PUC0_9HYPH</name>
<evidence type="ECO:0000313" key="6">
    <source>
        <dbReference type="EMBL" id="TXL81605.1"/>
    </source>
</evidence>
<reference evidence="6 7" key="1">
    <citation type="submission" date="2019-06" db="EMBL/GenBank/DDBJ databases">
        <title>New taxonomy in bacterial strain CC-CFT640, isolated from vineyard.</title>
        <authorList>
            <person name="Lin S.-Y."/>
            <person name="Tsai C.-F."/>
            <person name="Young C.-C."/>
        </authorList>
    </citation>
    <scope>NUCLEOTIDE SEQUENCE [LARGE SCALE GENOMIC DNA]</scope>
    <source>
        <strain evidence="6 7">CC-CFT640</strain>
    </source>
</reference>
<accession>A0A5C8PUC0</accession>
<gene>
    <name evidence="6" type="ORF">FHP25_03500</name>
</gene>
<dbReference type="GO" id="GO:0016616">
    <property type="term" value="F:oxidoreductase activity, acting on the CH-OH group of donors, NAD or NADP as acceptor"/>
    <property type="evidence" value="ECO:0007669"/>
    <property type="project" value="InterPro"/>
</dbReference>
<evidence type="ECO:0000256" key="1">
    <source>
        <dbReference type="ARBA" id="ARBA00023002"/>
    </source>
</evidence>
<dbReference type="InterPro" id="IPR006140">
    <property type="entry name" value="D-isomer_DH_NAD-bd"/>
</dbReference>
<evidence type="ECO:0000259" key="4">
    <source>
        <dbReference type="Pfam" id="PF00389"/>
    </source>
</evidence>
<comment type="caution">
    <text evidence="6">The sequence shown here is derived from an EMBL/GenBank/DDBJ whole genome shotgun (WGS) entry which is preliminary data.</text>
</comment>
<dbReference type="SUPFAM" id="SSF51735">
    <property type="entry name" value="NAD(P)-binding Rossmann-fold domains"/>
    <property type="match status" value="1"/>
</dbReference>
<dbReference type="Pfam" id="PF02826">
    <property type="entry name" value="2-Hacid_dh_C"/>
    <property type="match status" value="1"/>
</dbReference>
<dbReference type="InterPro" id="IPR006139">
    <property type="entry name" value="D-isomer_2_OHA_DH_cat_dom"/>
</dbReference>
<feature type="domain" description="D-isomer specific 2-hydroxyacid dehydrogenase NAD-binding" evidence="5">
    <location>
        <begin position="101"/>
        <end position="291"/>
    </location>
</feature>
<keyword evidence="1 3" id="KW-0560">Oxidoreductase</keyword>
<feature type="domain" description="D-isomer specific 2-hydroxyacid dehydrogenase catalytic" evidence="4">
    <location>
        <begin position="15"/>
        <end position="322"/>
    </location>
</feature>
<evidence type="ECO:0000256" key="2">
    <source>
        <dbReference type="ARBA" id="ARBA00023027"/>
    </source>
</evidence>
<evidence type="ECO:0000313" key="7">
    <source>
        <dbReference type="Proteomes" id="UP000321638"/>
    </source>
</evidence>
<dbReference type="SUPFAM" id="SSF52283">
    <property type="entry name" value="Formate/glycerate dehydrogenase catalytic domain-like"/>
    <property type="match status" value="1"/>
</dbReference>
<proteinExistence type="inferred from homology"/>
<dbReference type="PANTHER" id="PTHR43333:SF1">
    <property type="entry name" value="D-ISOMER SPECIFIC 2-HYDROXYACID DEHYDROGENASE NAD-BINDING DOMAIN-CONTAINING PROTEIN"/>
    <property type="match status" value="1"/>
</dbReference>
<dbReference type="InterPro" id="IPR036291">
    <property type="entry name" value="NAD(P)-bd_dom_sf"/>
</dbReference>